<comment type="caution">
    <text evidence="1">The sequence shown here is derived from an EMBL/GenBank/DDBJ whole genome shotgun (WGS) entry which is preliminary data.</text>
</comment>
<evidence type="ECO:0008006" key="3">
    <source>
        <dbReference type="Google" id="ProtNLM"/>
    </source>
</evidence>
<dbReference type="AlphaFoldDB" id="A0A8S0VQQ0"/>
<evidence type="ECO:0000313" key="2">
    <source>
        <dbReference type="Proteomes" id="UP000467700"/>
    </source>
</evidence>
<gene>
    <name evidence="1" type="ORF">AAE3_LOCUS3062</name>
</gene>
<dbReference type="OrthoDB" id="2631350at2759"/>
<evidence type="ECO:0000313" key="1">
    <source>
        <dbReference type="EMBL" id="CAA7260745.1"/>
    </source>
</evidence>
<name>A0A8S0VQQ0_CYCAE</name>
<sequence length="500" mass="57151">MHHALHIPEILLEILQLFSWRSTLETVEKRTLFNSALVCRQFQRMSLDQLWKHMDDLTPLFRLLSHFKMPQDESKMGEICGPISESECVKFGAYARRIRSYAKRRSERIALSAYIHVLQATNQLCLLPELKTLRVSTRTSEDEILLLISPSLQKAYFRDGHSRKSHVDASVHSLQMTARSLTCLDIWASFTAASLRSIGSMRRLKKLNITHWDTANPCGLDLDFLLDLASSDTLENLDIYGFQLNSSRPKPLHQVITFPALTLCKWTGLASVGVFLDFIQNVNLPKLVEIDLKFEGSNQRDRSDWASFFHTLPTFASHLRSIELGFAPTSRSSPWESPELPFHNFECLSSCDLTSLVIVIPIFSEFSSDQIIAILSCWRNLKTLTFRPRLQALPFQVLVWIGQTLSKLRYLSLDIDASVLPAVDSVPILDHSLVQLSLCGDLGEPWDLARLIDRIFPRLDDIECMAQDSEDTQDYCYKMRQLLEVCISVRSDERKRCQAA</sequence>
<dbReference type="InterPro" id="IPR032675">
    <property type="entry name" value="LRR_dom_sf"/>
</dbReference>
<protein>
    <recommendedName>
        <fullName evidence="3">F-box domain-containing protein</fullName>
    </recommendedName>
</protein>
<proteinExistence type="predicted"/>
<reference evidence="1 2" key="1">
    <citation type="submission" date="2020-01" db="EMBL/GenBank/DDBJ databases">
        <authorList>
            <person name="Gupta K D."/>
        </authorList>
    </citation>
    <scope>NUCLEOTIDE SEQUENCE [LARGE SCALE GENOMIC DNA]</scope>
</reference>
<dbReference type="Proteomes" id="UP000467700">
    <property type="component" value="Unassembled WGS sequence"/>
</dbReference>
<organism evidence="1 2">
    <name type="scientific">Cyclocybe aegerita</name>
    <name type="common">Black poplar mushroom</name>
    <name type="synonym">Agrocybe aegerita</name>
    <dbReference type="NCBI Taxonomy" id="1973307"/>
    <lineage>
        <taxon>Eukaryota</taxon>
        <taxon>Fungi</taxon>
        <taxon>Dikarya</taxon>
        <taxon>Basidiomycota</taxon>
        <taxon>Agaricomycotina</taxon>
        <taxon>Agaricomycetes</taxon>
        <taxon>Agaricomycetidae</taxon>
        <taxon>Agaricales</taxon>
        <taxon>Agaricineae</taxon>
        <taxon>Bolbitiaceae</taxon>
        <taxon>Cyclocybe</taxon>
    </lineage>
</organism>
<dbReference type="SUPFAM" id="SSF52047">
    <property type="entry name" value="RNI-like"/>
    <property type="match status" value="1"/>
</dbReference>
<dbReference type="Gene3D" id="3.80.10.10">
    <property type="entry name" value="Ribonuclease Inhibitor"/>
    <property type="match status" value="1"/>
</dbReference>
<keyword evidence="2" id="KW-1185">Reference proteome</keyword>
<dbReference type="EMBL" id="CACVBS010000030">
    <property type="protein sequence ID" value="CAA7260745.1"/>
    <property type="molecule type" value="Genomic_DNA"/>
</dbReference>
<accession>A0A8S0VQQ0</accession>